<dbReference type="PROSITE" id="PS51198">
    <property type="entry name" value="UVRD_HELICASE_ATP_BIND"/>
    <property type="match status" value="1"/>
</dbReference>
<dbReference type="GO" id="GO:0003678">
    <property type="term" value="F:DNA helicase activity"/>
    <property type="evidence" value="ECO:0007669"/>
    <property type="project" value="InterPro"/>
</dbReference>
<dbReference type="SUPFAM" id="SSF52540">
    <property type="entry name" value="P-loop containing nucleoside triphosphate hydrolases"/>
    <property type="match status" value="1"/>
</dbReference>
<evidence type="ECO:0000256" key="2">
    <source>
        <dbReference type="ARBA" id="ARBA00022801"/>
    </source>
</evidence>
<evidence type="ECO:0000256" key="3">
    <source>
        <dbReference type="ARBA" id="ARBA00022806"/>
    </source>
</evidence>
<organism evidence="7 8">
    <name type="scientific">Thermomonospora echinospora</name>
    <dbReference type="NCBI Taxonomy" id="1992"/>
    <lineage>
        <taxon>Bacteria</taxon>
        <taxon>Bacillati</taxon>
        <taxon>Actinomycetota</taxon>
        <taxon>Actinomycetes</taxon>
        <taxon>Streptosporangiales</taxon>
        <taxon>Thermomonosporaceae</taxon>
        <taxon>Thermomonospora</taxon>
    </lineage>
</organism>
<dbReference type="Pfam" id="PF13538">
    <property type="entry name" value="UvrD_C_2"/>
    <property type="match status" value="1"/>
</dbReference>
<dbReference type="InterPro" id="IPR014016">
    <property type="entry name" value="UvrD-like_ATP-bd"/>
</dbReference>
<gene>
    <name evidence="7" type="ORF">SAMN04489712_14316</name>
</gene>
<name>A0A1H6EB17_9ACTN</name>
<dbReference type="AlphaFoldDB" id="A0A1H6EB17"/>
<dbReference type="GO" id="GO:0016787">
    <property type="term" value="F:hydrolase activity"/>
    <property type="evidence" value="ECO:0007669"/>
    <property type="project" value="UniProtKB-UniRule"/>
</dbReference>
<evidence type="ECO:0000256" key="1">
    <source>
        <dbReference type="ARBA" id="ARBA00022741"/>
    </source>
</evidence>
<dbReference type="Pfam" id="PF00580">
    <property type="entry name" value="UvrD-helicase"/>
    <property type="match status" value="2"/>
</dbReference>
<dbReference type="RefSeq" id="WP_103944778.1">
    <property type="nucleotide sequence ID" value="NZ_FNVO01000043.1"/>
</dbReference>
<keyword evidence="2 5" id="KW-0378">Hydrolase</keyword>
<dbReference type="Proteomes" id="UP000236723">
    <property type="component" value="Unassembled WGS sequence"/>
</dbReference>
<feature type="binding site" evidence="5">
    <location>
        <begin position="29"/>
        <end position="36"/>
    </location>
    <ligand>
        <name>ATP</name>
        <dbReference type="ChEBI" id="CHEBI:30616"/>
    </ligand>
</feature>
<keyword evidence="8" id="KW-1185">Reference proteome</keyword>
<evidence type="ECO:0000256" key="5">
    <source>
        <dbReference type="PROSITE-ProRule" id="PRU00560"/>
    </source>
</evidence>
<dbReference type="GO" id="GO:0003677">
    <property type="term" value="F:DNA binding"/>
    <property type="evidence" value="ECO:0007669"/>
    <property type="project" value="InterPro"/>
</dbReference>
<evidence type="ECO:0000313" key="8">
    <source>
        <dbReference type="Proteomes" id="UP000236723"/>
    </source>
</evidence>
<reference evidence="8" key="1">
    <citation type="submission" date="2016-10" db="EMBL/GenBank/DDBJ databases">
        <authorList>
            <person name="Varghese N."/>
            <person name="Submissions S."/>
        </authorList>
    </citation>
    <scope>NUCLEOTIDE SEQUENCE [LARGE SCALE GENOMIC DNA]</scope>
    <source>
        <strain evidence="8">DSM 43163</strain>
    </source>
</reference>
<feature type="domain" description="UvrD-like helicase ATP-binding" evidence="6">
    <location>
        <begin position="8"/>
        <end position="503"/>
    </location>
</feature>
<evidence type="ECO:0000259" key="6">
    <source>
        <dbReference type="PROSITE" id="PS51198"/>
    </source>
</evidence>
<dbReference type="InterPro" id="IPR027417">
    <property type="entry name" value="P-loop_NTPase"/>
</dbReference>
<protein>
    <submittedName>
        <fullName evidence="7">UvrD/REP helicase N-terminal domain-containing protein</fullName>
    </submittedName>
</protein>
<dbReference type="Gene3D" id="3.40.50.300">
    <property type="entry name" value="P-loop containing nucleotide triphosphate hydrolases"/>
    <property type="match status" value="2"/>
</dbReference>
<dbReference type="PANTHER" id="PTHR11070">
    <property type="entry name" value="UVRD / RECB / PCRA DNA HELICASE FAMILY MEMBER"/>
    <property type="match status" value="1"/>
</dbReference>
<dbReference type="InterPro" id="IPR027785">
    <property type="entry name" value="UvrD-like_helicase_C"/>
</dbReference>
<accession>A0A1H6EB17</accession>
<keyword evidence="3 5" id="KW-0347">Helicase</keyword>
<sequence>MNMTDRAVLTAEQLKIAQQPWEARTLVTAEAGSGKTFCLIHRLVYLVEEEGLEAADLLVLSFSRAAVREIRDRLAVHGGYAQDVDVRTFDSYATWVLAETDPDGSWQSTDYDGRIRAATDLIRKSEDASDLLKDLRHVVVDEVQDLVEERADLVKAVMEKVDGGFTLLGDPAQGIYSFQIKNREERIRGAAALYEWIRGAYDGDLIEASLTENFRARTAEAQVARAFGPPLGLPDADYRAIQRNLRTELLAHEGGYLGSLTDAVPVLQEVTSPTAVLCRNNGEALLISREFHRHGVSHRLQRAAQDRVIPKWVAEIFLRFDWPRPSRADVMNLLESTRLGDELTADLAWDLIKRVDGSPHNRAALDLNAVRRNLARGTVPDELVRQAQTNLVVSTIHRVKGLEFDQVVVVDPGDASDDPVDQAESARTLYVAMTRPRDRLLWVKPVSSLSKAHLKQIADDRWAECGYGKYRNSRFGMEVRGSDVHSEDPAGTLGYLSDPERIQSYLFEKVPDGAPVSLIRLDESDHQAPPRYAIQHEGIHIGITSESFGWALHRTLKVGPKWRVRRWPQRIEYVRVDSVETIVGSEAAGANAGLGEFGVWLRPRINGLGGFVWGDKERA</sequence>
<dbReference type="OrthoDB" id="3196263at2"/>
<keyword evidence="1 5" id="KW-0547">Nucleotide-binding</keyword>
<dbReference type="EMBL" id="FNVO01000043">
    <property type="protein sequence ID" value="SEG94124.1"/>
    <property type="molecule type" value="Genomic_DNA"/>
</dbReference>
<evidence type="ECO:0000313" key="7">
    <source>
        <dbReference type="EMBL" id="SEG94124.1"/>
    </source>
</evidence>
<dbReference type="GO" id="GO:0005524">
    <property type="term" value="F:ATP binding"/>
    <property type="evidence" value="ECO:0007669"/>
    <property type="project" value="UniProtKB-UniRule"/>
</dbReference>
<keyword evidence="4 5" id="KW-0067">ATP-binding</keyword>
<dbReference type="InterPro" id="IPR000212">
    <property type="entry name" value="DNA_helicase_UvrD/REP"/>
</dbReference>
<proteinExistence type="predicted"/>
<evidence type="ECO:0000256" key="4">
    <source>
        <dbReference type="ARBA" id="ARBA00022840"/>
    </source>
</evidence>